<name>A0A4R6G5J1_9BURK</name>
<keyword evidence="2" id="KW-1185">Reference proteome</keyword>
<dbReference type="EMBL" id="SNWF01000006">
    <property type="protein sequence ID" value="TDN88964.1"/>
    <property type="molecule type" value="Genomic_DNA"/>
</dbReference>
<evidence type="ECO:0000313" key="2">
    <source>
        <dbReference type="Proteomes" id="UP000294737"/>
    </source>
</evidence>
<organism evidence="1 2">
    <name type="scientific">Herminiimonas fonticola</name>
    <dbReference type="NCBI Taxonomy" id="303380"/>
    <lineage>
        <taxon>Bacteria</taxon>
        <taxon>Pseudomonadati</taxon>
        <taxon>Pseudomonadota</taxon>
        <taxon>Betaproteobacteria</taxon>
        <taxon>Burkholderiales</taxon>
        <taxon>Oxalobacteraceae</taxon>
        <taxon>Herminiimonas</taxon>
    </lineage>
</organism>
<reference evidence="1 2" key="1">
    <citation type="submission" date="2019-03" db="EMBL/GenBank/DDBJ databases">
        <title>Genomic Encyclopedia of Type Strains, Phase IV (KMG-IV): sequencing the most valuable type-strain genomes for metagenomic binning, comparative biology and taxonomic classification.</title>
        <authorList>
            <person name="Goeker M."/>
        </authorList>
    </citation>
    <scope>NUCLEOTIDE SEQUENCE [LARGE SCALE GENOMIC DNA]</scope>
    <source>
        <strain evidence="1 2">DSM 18555</strain>
    </source>
</reference>
<evidence type="ECO:0000313" key="1">
    <source>
        <dbReference type="EMBL" id="TDN88964.1"/>
    </source>
</evidence>
<gene>
    <name evidence="1" type="ORF">EV677_2551</name>
</gene>
<protein>
    <submittedName>
        <fullName evidence="1">Uncharacterized protein</fullName>
    </submittedName>
</protein>
<sequence>MVLGAYIQTIQMLISADAARFPDQPARSLQRVAVNHDRQFSSTHTGVIPCFTDLLTCKASLKIRSRIFKATLKYALLRTPIQVAVSYRSACASIIDPGQFSSHASLLPATDFPSAAHSNDCCRAAIAHRQQNNIVHSSTYLQPGSATVRFATIAPATHPASSPVA</sequence>
<proteinExistence type="predicted"/>
<comment type="caution">
    <text evidence="1">The sequence shown here is derived from an EMBL/GenBank/DDBJ whole genome shotgun (WGS) entry which is preliminary data.</text>
</comment>
<dbReference type="AlphaFoldDB" id="A0A4R6G5J1"/>
<dbReference type="Proteomes" id="UP000294737">
    <property type="component" value="Unassembled WGS sequence"/>
</dbReference>
<accession>A0A4R6G5J1</accession>